<keyword evidence="2" id="KW-1185">Reference proteome</keyword>
<evidence type="ECO:0000313" key="2">
    <source>
        <dbReference type="Proteomes" id="UP001164718"/>
    </source>
</evidence>
<organism evidence="1 2">
    <name type="scientific">Fervidibacillus albus</name>
    <dbReference type="NCBI Taxonomy" id="2980026"/>
    <lineage>
        <taxon>Bacteria</taxon>
        <taxon>Bacillati</taxon>
        <taxon>Bacillota</taxon>
        <taxon>Bacilli</taxon>
        <taxon>Bacillales</taxon>
        <taxon>Bacillaceae</taxon>
        <taxon>Fervidibacillus</taxon>
    </lineage>
</organism>
<dbReference type="KEGG" id="faf:OE104_08685"/>
<protein>
    <submittedName>
        <fullName evidence="1">YhaI family protein</fullName>
    </submittedName>
</protein>
<proteinExistence type="predicted"/>
<name>A0A9E8RUX4_9BACI</name>
<sequence>MYEELLKRIQRLEYHHRLLLQFVDENRAPFTRLIVEKKLDEEEVKRFQGLCDSMNNKMEEQKAEGFLYFYPLFQEFTSRLNPKLEAKETVIACLKEKIFPDLMEEFSKYVGD</sequence>
<dbReference type="RefSeq" id="WP_275416496.1">
    <property type="nucleotide sequence ID" value="NZ_CP106878.1"/>
</dbReference>
<dbReference type="Pfam" id="PF08963">
    <property type="entry name" value="DUF1878"/>
    <property type="match status" value="1"/>
</dbReference>
<reference evidence="1" key="1">
    <citation type="submission" date="2022-09" db="EMBL/GenBank/DDBJ databases">
        <title>Complete Genomes of Fervidibacillus albus and Fervidibacillus halotolerans isolated from tidal flat sediments.</title>
        <authorList>
            <person name="Kwon K.K."/>
            <person name="Yang S.-H."/>
            <person name="Park M.J."/>
            <person name="Oh H.-M."/>
        </authorList>
    </citation>
    <scope>NUCLEOTIDE SEQUENCE</scope>
    <source>
        <strain evidence="1">MEBiC13591</strain>
    </source>
</reference>
<dbReference type="InterPro" id="IPR015058">
    <property type="entry name" value="DUF1878"/>
</dbReference>
<dbReference type="InterPro" id="IPR035945">
    <property type="entry name" value="YhaI-like_sf"/>
</dbReference>
<evidence type="ECO:0000313" key="1">
    <source>
        <dbReference type="EMBL" id="WAA08714.1"/>
    </source>
</evidence>
<dbReference type="Proteomes" id="UP001164718">
    <property type="component" value="Chromosome"/>
</dbReference>
<gene>
    <name evidence="1" type="ORF">OE104_08685</name>
</gene>
<dbReference type="SUPFAM" id="SSF109915">
    <property type="entry name" value="Hypothetical protein YhaI"/>
    <property type="match status" value="1"/>
</dbReference>
<accession>A0A9E8RUX4</accession>
<dbReference type="EMBL" id="CP106878">
    <property type="protein sequence ID" value="WAA08714.1"/>
    <property type="molecule type" value="Genomic_DNA"/>
</dbReference>
<dbReference type="Gene3D" id="1.10.3750.10">
    <property type="entry name" value="YhaI-like"/>
    <property type="match status" value="1"/>
</dbReference>
<dbReference type="AlphaFoldDB" id="A0A9E8RUX4"/>